<dbReference type="EMBL" id="VNIM01000008">
    <property type="protein sequence ID" value="TVV76669.1"/>
    <property type="molecule type" value="Genomic_DNA"/>
</dbReference>
<dbReference type="Proteomes" id="UP000318681">
    <property type="component" value="Unassembled WGS sequence"/>
</dbReference>
<dbReference type="OrthoDB" id="7067800at2"/>
<comment type="caution">
    <text evidence="1">The sequence shown here is derived from an EMBL/GenBank/DDBJ whole genome shotgun (WGS) entry which is preliminary data.</text>
</comment>
<evidence type="ECO:0000313" key="1">
    <source>
        <dbReference type="EMBL" id="TVV76669.1"/>
    </source>
</evidence>
<dbReference type="GO" id="GO:0019441">
    <property type="term" value="P:L-tryptophan catabolic process to kynurenine"/>
    <property type="evidence" value="ECO:0007669"/>
    <property type="project" value="InterPro"/>
</dbReference>
<keyword evidence="2" id="KW-1185">Reference proteome</keyword>
<dbReference type="Gene3D" id="3.50.30.50">
    <property type="entry name" value="Putative cyclase"/>
    <property type="match status" value="1"/>
</dbReference>
<organism evidence="1 2">
    <name type="scientific">Alterirhizorhabdus solaris</name>
    <dbReference type="NCBI Taxonomy" id="2529389"/>
    <lineage>
        <taxon>Bacteria</taxon>
        <taxon>Pseudomonadati</taxon>
        <taxon>Pseudomonadota</taxon>
        <taxon>Alphaproteobacteria</taxon>
        <taxon>Sphingomonadales</taxon>
        <taxon>Rhizorhabdaceae</taxon>
        <taxon>Alterirhizorhabdus</taxon>
    </lineage>
</organism>
<dbReference type="InterPro" id="IPR007325">
    <property type="entry name" value="KFase/CYL"/>
</dbReference>
<evidence type="ECO:0000313" key="2">
    <source>
        <dbReference type="Proteomes" id="UP000318681"/>
    </source>
</evidence>
<proteinExistence type="predicted"/>
<dbReference type="PANTHER" id="PTHR34861">
    <property type="match status" value="1"/>
</dbReference>
<protein>
    <submittedName>
        <fullName evidence="1">Cyclase family protein</fullName>
    </submittedName>
</protein>
<reference evidence="1 2" key="1">
    <citation type="submission" date="2019-07" db="EMBL/GenBank/DDBJ databases">
        <title>Sphingomonas solaris sp. nov., isolated from a solar panel from Boston, Massachusetts.</title>
        <authorList>
            <person name="Tanner K."/>
            <person name="Pascual J."/>
            <person name="Mancuso C."/>
            <person name="Pereto J."/>
            <person name="Khalil A."/>
            <person name="Vilanova C."/>
        </authorList>
    </citation>
    <scope>NUCLEOTIDE SEQUENCE [LARGE SCALE GENOMIC DNA]</scope>
    <source>
        <strain evidence="1 2">R4DWN</strain>
    </source>
</reference>
<gene>
    <name evidence="1" type="ORF">FOY91_03630</name>
</gene>
<dbReference type="Pfam" id="PF04199">
    <property type="entry name" value="Cyclase"/>
    <property type="match status" value="1"/>
</dbReference>
<accession>A0A558RB86</accession>
<dbReference type="InterPro" id="IPR037175">
    <property type="entry name" value="KFase_sf"/>
</dbReference>
<name>A0A558RB86_9SPHN</name>
<sequence>MTTGSQDRWAVRPDGSNWGDFGADDQIGRLNLITPAHRRAAAAEVREGIAFCLSLPLDCPANVELHPRRKPPELGWFLRGEDPTMNYPMGRVAPGQDDVVCDDKAAISLQFSTQWDSLCHIGALYDGHGDGEREATYYNGYRANDHIRGPVDHLRGGIAKDGPYGAHALGIETIAETGLQTRGVMIDLFAHVGLERVAVGYDRLMRILDADRVEVGEGDALCVRTGFDRALLARYADPAAPFDQQRCSGLDGGDPLLQRWITDSGIVAIASDNEAVELLPTSHVPHGHGTHIPLHHLCLFKLGIPLGEMFLLSDLADWLRANGRSRFLFTAPPLRLPRAVGAPVTGVGTV</sequence>
<dbReference type="GO" id="GO:0004061">
    <property type="term" value="F:arylformamidase activity"/>
    <property type="evidence" value="ECO:0007669"/>
    <property type="project" value="InterPro"/>
</dbReference>
<dbReference type="SUPFAM" id="SSF102198">
    <property type="entry name" value="Putative cyclase"/>
    <property type="match status" value="1"/>
</dbReference>
<dbReference type="AlphaFoldDB" id="A0A558RB86"/>